<comment type="similarity">
    <text evidence="2">Belongs to the TRAFAC class TrmE-Era-EngA-EngB-Septin-like GTPase superfamily. EngB GTPase family.</text>
</comment>
<dbReference type="NCBIfam" id="TIGR03598">
    <property type="entry name" value="GTPase_YsxC"/>
    <property type="match status" value="1"/>
</dbReference>
<organism evidence="10 11">
    <name type="scientific">Basidiobolus ranarum</name>
    <dbReference type="NCBI Taxonomy" id="34480"/>
    <lineage>
        <taxon>Eukaryota</taxon>
        <taxon>Fungi</taxon>
        <taxon>Fungi incertae sedis</taxon>
        <taxon>Zoopagomycota</taxon>
        <taxon>Entomophthoromycotina</taxon>
        <taxon>Basidiobolomycetes</taxon>
        <taxon>Basidiobolales</taxon>
        <taxon>Basidiobolaceae</taxon>
        <taxon>Basidiobolus</taxon>
    </lineage>
</organism>
<dbReference type="InterPro" id="IPR027417">
    <property type="entry name" value="P-loop_NTPase"/>
</dbReference>
<dbReference type="Gene3D" id="3.40.50.300">
    <property type="entry name" value="P-loop containing nucleotide triphosphate hydrolases"/>
    <property type="match status" value="1"/>
</dbReference>
<evidence type="ECO:0000256" key="6">
    <source>
        <dbReference type="ARBA" id="ARBA00022842"/>
    </source>
</evidence>
<evidence type="ECO:0000256" key="5">
    <source>
        <dbReference type="ARBA" id="ARBA00022741"/>
    </source>
</evidence>
<dbReference type="CDD" id="cd01876">
    <property type="entry name" value="YihA_EngB"/>
    <property type="match status" value="1"/>
</dbReference>
<dbReference type="InterPro" id="IPR052279">
    <property type="entry name" value="EngB_GTPase"/>
</dbReference>
<evidence type="ECO:0000256" key="2">
    <source>
        <dbReference type="ARBA" id="ARBA00009638"/>
    </source>
</evidence>
<evidence type="ECO:0000256" key="7">
    <source>
        <dbReference type="ARBA" id="ARBA00023134"/>
    </source>
</evidence>
<comment type="cofactor">
    <cofactor evidence="1">
        <name>Mg(2+)</name>
        <dbReference type="ChEBI" id="CHEBI:18420"/>
    </cofactor>
</comment>
<feature type="compositionally biased region" description="Polar residues" evidence="8">
    <location>
        <begin position="140"/>
        <end position="175"/>
    </location>
</feature>
<dbReference type="Proteomes" id="UP001479436">
    <property type="component" value="Unassembled WGS sequence"/>
</dbReference>
<dbReference type="PANTHER" id="PTHR46498">
    <property type="entry name" value="GTP-BINDING PROTEIN 8"/>
    <property type="match status" value="1"/>
</dbReference>
<feature type="compositionally biased region" description="Polar residues" evidence="8">
    <location>
        <begin position="117"/>
        <end position="128"/>
    </location>
</feature>
<evidence type="ECO:0000256" key="1">
    <source>
        <dbReference type="ARBA" id="ARBA00001946"/>
    </source>
</evidence>
<evidence type="ECO:0000256" key="3">
    <source>
        <dbReference type="ARBA" id="ARBA00015370"/>
    </source>
</evidence>
<gene>
    <name evidence="10" type="ORF">K7432_009700</name>
</gene>
<reference evidence="10 11" key="1">
    <citation type="submission" date="2023-04" db="EMBL/GenBank/DDBJ databases">
        <title>Genome of Basidiobolus ranarum AG-B5.</title>
        <authorList>
            <person name="Stajich J.E."/>
            <person name="Carter-House D."/>
            <person name="Gryganskyi A."/>
        </authorList>
    </citation>
    <scope>NUCLEOTIDE SEQUENCE [LARGE SCALE GENOMIC DNA]</scope>
    <source>
        <strain evidence="10 11">AG-B5</strain>
    </source>
</reference>
<dbReference type="InterPro" id="IPR030393">
    <property type="entry name" value="G_ENGB_dom"/>
</dbReference>
<dbReference type="EMBL" id="JASJQH010007493">
    <property type="protein sequence ID" value="KAK9708340.1"/>
    <property type="molecule type" value="Genomic_DNA"/>
</dbReference>
<feature type="compositionally biased region" description="Polar residues" evidence="8">
    <location>
        <begin position="79"/>
        <end position="91"/>
    </location>
</feature>
<protein>
    <recommendedName>
        <fullName evidence="3">GTP-binding protein 8</fullName>
    </recommendedName>
</protein>
<evidence type="ECO:0000313" key="10">
    <source>
        <dbReference type="EMBL" id="KAK9708340.1"/>
    </source>
</evidence>
<dbReference type="HAMAP" id="MF_00321">
    <property type="entry name" value="GTPase_EngB"/>
    <property type="match status" value="1"/>
</dbReference>
<keyword evidence="4" id="KW-0479">Metal-binding</keyword>
<name>A0ABR2VWS0_9FUNG</name>
<sequence length="432" mass="48759">MFQLYSNYITRSVCIKQTISLPCFRQFHIEVAKNIGRRVSINAGRSKSLPRVKSKQLISSKAKPNQFSSKRSITPPKSFLQTNGRSIPRITQDTHKDKYRPSTSKSTARTDKPLSKEYSQPTKSSGQKSVKGPRKVGPRTSFSKPVSRTSKSRPNNASQPNRHNTTASQTSTTPQKVAKDTRRNGYGVSFAQLAKDLPQKHSVENQASLVKAFNPVKEVSEVEQAYLESVFRKPATFIQSATKINQLQNIELPEVAFIGRSNVGKSSLINALVNRNKLVKTSSKPGHTKLLNLFKVSDRLVLTDMPGYGHGCRNDWRFMIWNYFKNRNLLRRVFLLVNCEHSLKGSDKELIGVLEKLSVPYQIVLTKQDKAKQVEITNTKRQVESYLLNKIKTRACLPELISVSSRKKRGINELRRSVLEAVDIDMSLPESS</sequence>
<evidence type="ECO:0000256" key="4">
    <source>
        <dbReference type="ARBA" id="ARBA00022723"/>
    </source>
</evidence>
<accession>A0ABR2VWS0</accession>
<feature type="compositionally biased region" description="Polar residues" evidence="8">
    <location>
        <begin position="56"/>
        <end position="72"/>
    </location>
</feature>
<dbReference type="InterPro" id="IPR019987">
    <property type="entry name" value="GTP-bd_ribosome_bio_YsxC"/>
</dbReference>
<feature type="region of interest" description="Disordered" evidence="8">
    <location>
        <begin position="46"/>
        <end position="183"/>
    </location>
</feature>
<keyword evidence="11" id="KW-1185">Reference proteome</keyword>
<dbReference type="Pfam" id="PF01926">
    <property type="entry name" value="MMR_HSR1"/>
    <property type="match status" value="1"/>
</dbReference>
<evidence type="ECO:0000259" key="9">
    <source>
        <dbReference type="PROSITE" id="PS51706"/>
    </source>
</evidence>
<feature type="domain" description="EngB-type G" evidence="9">
    <location>
        <begin position="251"/>
        <end position="424"/>
    </location>
</feature>
<keyword evidence="6" id="KW-0460">Magnesium</keyword>
<proteinExistence type="inferred from homology"/>
<dbReference type="PANTHER" id="PTHR46498:SF1">
    <property type="entry name" value="GTP-BINDING PROTEIN 8"/>
    <property type="match status" value="1"/>
</dbReference>
<comment type="caution">
    <text evidence="10">The sequence shown here is derived from an EMBL/GenBank/DDBJ whole genome shotgun (WGS) entry which is preliminary data.</text>
</comment>
<dbReference type="PROSITE" id="PS51706">
    <property type="entry name" value="G_ENGB"/>
    <property type="match status" value="1"/>
</dbReference>
<evidence type="ECO:0000313" key="11">
    <source>
        <dbReference type="Proteomes" id="UP001479436"/>
    </source>
</evidence>
<dbReference type="InterPro" id="IPR006073">
    <property type="entry name" value="GTP-bd"/>
</dbReference>
<evidence type="ECO:0000256" key="8">
    <source>
        <dbReference type="SAM" id="MobiDB-lite"/>
    </source>
</evidence>
<dbReference type="SUPFAM" id="SSF52540">
    <property type="entry name" value="P-loop containing nucleoside triphosphate hydrolases"/>
    <property type="match status" value="1"/>
</dbReference>
<keyword evidence="5" id="KW-0547">Nucleotide-binding</keyword>
<keyword evidence="7" id="KW-0342">GTP-binding</keyword>